<keyword evidence="3" id="KW-0496">Mitochondrion</keyword>
<keyword evidence="3" id="KW-1000">Mitochondrion outer membrane</keyword>
<accession>A0A8H4RCU7</accession>
<gene>
    <name evidence="4" type="ORF">G7Y89_g11659</name>
</gene>
<sequence length="173" mass="18818">MKLIVTGATGFVGTEVIRQALRNPAVTSVVALTRKPIQPSNTGTTKLQSVVLEDWTSPYPEASKTPPALADYLLMRGRVENVILDFAKNTPDIQVTVTKPGGIDSPNRPIRATASPAMQAIYVKFADTPIMHVSELAAAMIDQCLNGITKDPLWAKDIMDIGKRVLGEEDYLR</sequence>
<dbReference type="AlphaFoldDB" id="A0A8H4RCU7"/>
<dbReference type="OrthoDB" id="3535423at2759"/>
<comment type="caution">
    <text evidence="4">The sequence shown here is derived from an EMBL/GenBank/DDBJ whole genome shotgun (WGS) entry which is preliminary data.</text>
</comment>
<organism evidence="4 5">
    <name type="scientific">Cudoniella acicularis</name>
    <dbReference type="NCBI Taxonomy" id="354080"/>
    <lineage>
        <taxon>Eukaryota</taxon>
        <taxon>Fungi</taxon>
        <taxon>Dikarya</taxon>
        <taxon>Ascomycota</taxon>
        <taxon>Pezizomycotina</taxon>
        <taxon>Leotiomycetes</taxon>
        <taxon>Helotiales</taxon>
        <taxon>Tricladiaceae</taxon>
        <taxon>Cudoniella</taxon>
    </lineage>
</organism>
<dbReference type="GO" id="GO:0005741">
    <property type="term" value="C:mitochondrial outer membrane"/>
    <property type="evidence" value="ECO:0007669"/>
    <property type="project" value="UniProtKB-SubCell"/>
</dbReference>
<dbReference type="Proteomes" id="UP000566819">
    <property type="component" value="Unassembled WGS sequence"/>
</dbReference>
<dbReference type="EMBL" id="JAAMPI010001141">
    <property type="protein sequence ID" value="KAF4626500.1"/>
    <property type="molecule type" value="Genomic_DNA"/>
</dbReference>
<evidence type="ECO:0000256" key="3">
    <source>
        <dbReference type="ARBA" id="ARBA00022787"/>
    </source>
</evidence>
<evidence type="ECO:0000313" key="5">
    <source>
        <dbReference type="Proteomes" id="UP000566819"/>
    </source>
</evidence>
<evidence type="ECO:0008006" key="6">
    <source>
        <dbReference type="Google" id="ProtNLM"/>
    </source>
</evidence>
<evidence type="ECO:0000256" key="2">
    <source>
        <dbReference type="ARBA" id="ARBA00006617"/>
    </source>
</evidence>
<dbReference type="Gene3D" id="3.40.50.720">
    <property type="entry name" value="NAD(P)-binding Rossmann-like Domain"/>
    <property type="match status" value="2"/>
</dbReference>
<protein>
    <recommendedName>
        <fullName evidence="6">NAD(P)-binding domain-containing protein</fullName>
    </recommendedName>
</protein>
<keyword evidence="5" id="KW-1185">Reference proteome</keyword>
<comment type="similarity">
    <text evidence="2">Belongs to the FMP52 family.</text>
</comment>
<comment type="subcellular location">
    <subcellularLocation>
        <location evidence="1">Mitochondrion outer membrane</location>
        <topology evidence="1">Peripheral membrane protein</topology>
    </subcellularLocation>
</comment>
<dbReference type="PANTHER" id="PTHR14097:SF7">
    <property type="entry name" value="OXIDOREDUCTASE HTATIP2"/>
    <property type="match status" value="1"/>
</dbReference>
<reference evidence="4 5" key="1">
    <citation type="submission" date="2020-03" db="EMBL/GenBank/DDBJ databases">
        <title>Draft Genome Sequence of Cudoniella acicularis.</title>
        <authorList>
            <person name="Buettner E."/>
            <person name="Kellner H."/>
        </authorList>
    </citation>
    <scope>NUCLEOTIDE SEQUENCE [LARGE SCALE GENOMIC DNA]</scope>
    <source>
        <strain evidence="4 5">DSM 108380</strain>
    </source>
</reference>
<evidence type="ECO:0000256" key="1">
    <source>
        <dbReference type="ARBA" id="ARBA00004450"/>
    </source>
</evidence>
<name>A0A8H4RCU7_9HELO</name>
<dbReference type="SUPFAM" id="SSF51735">
    <property type="entry name" value="NAD(P)-binding Rossmann-fold domains"/>
    <property type="match status" value="1"/>
</dbReference>
<evidence type="ECO:0000313" key="4">
    <source>
        <dbReference type="EMBL" id="KAF4626500.1"/>
    </source>
</evidence>
<dbReference type="InterPro" id="IPR036291">
    <property type="entry name" value="NAD(P)-bd_dom_sf"/>
</dbReference>
<keyword evidence="3" id="KW-0472">Membrane</keyword>
<proteinExistence type="inferred from homology"/>
<dbReference type="PANTHER" id="PTHR14097">
    <property type="entry name" value="OXIDOREDUCTASE HTATIP2"/>
    <property type="match status" value="1"/>
</dbReference>